<keyword evidence="2" id="KW-1185">Reference proteome</keyword>
<accession>A0ABN7S1N9</accession>
<dbReference type="Proteomes" id="UP001158576">
    <property type="component" value="Chromosome PAR"/>
</dbReference>
<name>A0ABN7S1N9_OIKDI</name>
<sequence>MSKSIIKNYDNIFSDAGDSLDNVSVLSDASQSDHEQEQIDEEAYAQYAKEKEGFFKRIVGTLTLKRKKKAQKTVAKDINL</sequence>
<gene>
    <name evidence="1" type="ORF">OKIOD_LOCUS3260</name>
</gene>
<organism evidence="1 2">
    <name type="scientific">Oikopleura dioica</name>
    <name type="common">Tunicate</name>
    <dbReference type="NCBI Taxonomy" id="34765"/>
    <lineage>
        <taxon>Eukaryota</taxon>
        <taxon>Metazoa</taxon>
        <taxon>Chordata</taxon>
        <taxon>Tunicata</taxon>
        <taxon>Appendicularia</taxon>
        <taxon>Copelata</taxon>
        <taxon>Oikopleuridae</taxon>
        <taxon>Oikopleura</taxon>
    </lineage>
</organism>
<proteinExistence type="predicted"/>
<evidence type="ECO:0000313" key="1">
    <source>
        <dbReference type="EMBL" id="CAG5088012.1"/>
    </source>
</evidence>
<protein>
    <submittedName>
        <fullName evidence="1">Oidioi.mRNA.OKI2018_I69.PAR.g11702.t1.cds</fullName>
    </submittedName>
</protein>
<evidence type="ECO:0000313" key="2">
    <source>
        <dbReference type="Proteomes" id="UP001158576"/>
    </source>
</evidence>
<dbReference type="EMBL" id="OU015568">
    <property type="protein sequence ID" value="CAG5088012.1"/>
    <property type="molecule type" value="Genomic_DNA"/>
</dbReference>
<reference evidence="1 2" key="1">
    <citation type="submission" date="2021-04" db="EMBL/GenBank/DDBJ databases">
        <authorList>
            <person name="Bliznina A."/>
        </authorList>
    </citation>
    <scope>NUCLEOTIDE SEQUENCE [LARGE SCALE GENOMIC DNA]</scope>
</reference>